<feature type="compositionally biased region" description="Basic and acidic residues" evidence="1">
    <location>
        <begin position="48"/>
        <end position="58"/>
    </location>
</feature>
<evidence type="ECO:0000256" key="2">
    <source>
        <dbReference type="SAM" id="Phobius"/>
    </source>
</evidence>
<accession>A0ABW6PX22</accession>
<feature type="region of interest" description="Disordered" evidence="1">
    <location>
        <begin position="34"/>
        <end position="64"/>
    </location>
</feature>
<feature type="transmembrane region" description="Helical" evidence="2">
    <location>
        <begin position="6"/>
        <end position="28"/>
    </location>
</feature>
<proteinExistence type="predicted"/>
<organism evidence="3 4">
    <name type="scientific">Nocardia thailandica</name>
    <dbReference type="NCBI Taxonomy" id="257275"/>
    <lineage>
        <taxon>Bacteria</taxon>
        <taxon>Bacillati</taxon>
        <taxon>Actinomycetota</taxon>
        <taxon>Actinomycetes</taxon>
        <taxon>Mycobacteriales</taxon>
        <taxon>Nocardiaceae</taxon>
        <taxon>Nocardia</taxon>
    </lineage>
</organism>
<protein>
    <submittedName>
        <fullName evidence="3">Uncharacterized protein</fullName>
    </submittedName>
</protein>
<dbReference type="Proteomes" id="UP001601444">
    <property type="component" value="Unassembled WGS sequence"/>
</dbReference>
<keyword evidence="4" id="KW-1185">Reference proteome</keyword>
<evidence type="ECO:0000313" key="4">
    <source>
        <dbReference type="Proteomes" id="UP001601444"/>
    </source>
</evidence>
<comment type="caution">
    <text evidence="3">The sequence shown here is derived from an EMBL/GenBank/DDBJ whole genome shotgun (WGS) entry which is preliminary data.</text>
</comment>
<dbReference type="EMBL" id="JBIAMX010000029">
    <property type="protein sequence ID" value="MFF0546908.1"/>
    <property type="molecule type" value="Genomic_DNA"/>
</dbReference>
<dbReference type="RefSeq" id="WP_387703092.1">
    <property type="nucleotide sequence ID" value="NZ_JBIAMX010000029.1"/>
</dbReference>
<evidence type="ECO:0000313" key="3">
    <source>
        <dbReference type="EMBL" id="MFF0546908.1"/>
    </source>
</evidence>
<reference evidence="3 4" key="1">
    <citation type="submission" date="2024-10" db="EMBL/GenBank/DDBJ databases">
        <title>The Natural Products Discovery Center: Release of the First 8490 Sequenced Strains for Exploring Actinobacteria Biosynthetic Diversity.</title>
        <authorList>
            <person name="Kalkreuter E."/>
            <person name="Kautsar S.A."/>
            <person name="Yang D."/>
            <person name="Bader C.D."/>
            <person name="Teijaro C.N."/>
            <person name="Fluegel L."/>
            <person name="Davis C.M."/>
            <person name="Simpson J.R."/>
            <person name="Lauterbach L."/>
            <person name="Steele A.D."/>
            <person name="Gui C."/>
            <person name="Meng S."/>
            <person name="Li G."/>
            <person name="Viehrig K."/>
            <person name="Ye F."/>
            <person name="Su P."/>
            <person name="Kiefer A.F."/>
            <person name="Nichols A."/>
            <person name="Cepeda A.J."/>
            <person name="Yan W."/>
            <person name="Fan B."/>
            <person name="Jiang Y."/>
            <person name="Adhikari A."/>
            <person name="Zheng C.-J."/>
            <person name="Schuster L."/>
            <person name="Cowan T.M."/>
            <person name="Smanski M.J."/>
            <person name="Chevrette M.G."/>
            <person name="De Carvalho L.P.S."/>
            <person name="Shen B."/>
        </authorList>
    </citation>
    <scope>NUCLEOTIDE SEQUENCE [LARGE SCALE GENOMIC DNA]</scope>
    <source>
        <strain evidence="3 4">NPDC004045</strain>
    </source>
</reference>
<evidence type="ECO:0000256" key="1">
    <source>
        <dbReference type="SAM" id="MobiDB-lite"/>
    </source>
</evidence>
<sequence>MTPLSMFLNGAAFGGVLSAVGCWLIALVRSDLRANPPMSRTDEDEGAEWDRARDRWIDEQTEAA</sequence>
<keyword evidence="2" id="KW-1133">Transmembrane helix</keyword>
<keyword evidence="2" id="KW-0472">Membrane</keyword>
<name>A0ABW6PX22_9NOCA</name>
<keyword evidence="2" id="KW-0812">Transmembrane</keyword>
<gene>
    <name evidence="3" type="ORF">ACFYTF_29135</name>
</gene>